<feature type="compositionally biased region" description="Low complexity" evidence="1">
    <location>
        <begin position="176"/>
        <end position="188"/>
    </location>
</feature>
<keyword evidence="3" id="KW-1185">Reference proteome</keyword>
<comment type="caution">
    <text evidence="2">The sequence shown here is derived from an EMBL/GenBank/DDBJ whole genome shotgun (WGS) entry which is preliminary data.</text>
</comment>
<evidence type="ECO:0000256" key="1">
    <source>
        <dbReference type="SAM" id="MobiDB-lite"/>
    </source>
</evidence>
<sequence length="363" mass="38178">MPSLFDILAQAQNGNGIQALAQQFGLSQQQTQSAVEALLPAFSQGLKRNTSDPYGLGSFMTAMASGQHAKYFEDASRAFSPQGVDEGNGILGHLFGSKDLSRAVAGQAAQASGVSQQVLQQMLPAVASMVMGGLFKQTNNQMQAAGGFGGSGNPLGELIEQMMRQAGGGGQPPAPQQRQAPQPADPADNSLGKVLQDIFGGGGQQPQSQPQQTQNPMGDNPLGKVLQDMFGGGAQQPQRQPQQTQNPMGDNPLGKVLQDMFGGGAQQPQRQPQQTQNPMGDNPLGKVLQDMFGGGQGGGMAGGQPAPQQRQAPQPAPNPSGRPSNPFDDLFGKMFETGAQQRDDYQKGMESIFDQFKQGMGRR</sequence>
<accession>A0ABV2GPR6</accession>
<proteinExistence type="predicted"/>
<evidence type="ECO:0000313" key="3">
    <source>
        <dbReference type="Proteomes" id="UP001549204"/>
    </source>
</evidence>
<feature type="compositionally biased region" description="Gly residues" evidence="1">
    <location>
        <begin position="292"/>
        <end position="302"/>
    </location>
</feature>
<dbReference type="Pfam" id="PF06078">
    <property type="entry name" value="DUF937"/>
    <property type="match status" value="1"/>
</dbReference>
<feature type="compositionally biased region" description="Low complexity" evidence="1">
    <location>
        <begin position="205"/>
        <end position="218"/>
    </location>
</feature>
<protein>
    <recommendedName>
        <fullName evidence="4">DUF937 domain-containing protein</fullName>
    </recommendedName>
</protein>
<organism evidence="2 3">
    <name type="scientific">Mesorhizobium robiniae</name>
    <dbReference type="NCBI Taxonomy" id="559315"/>
    <lineage>
        <taxon>Bacteria</taxon>
        <taxon>Pseudomonadati</taxon>
        <taxon>Pseudomonadota</taxon>
        <taxon>Alphaproteobacteria</taxon>
        <taxon>Hyphomicrobiales</taxon>
        <taxon>Phyllobacteriaceae</taxon>
        <taxon>Mesorhizobium</taxon>
    </lineage>
</organism>
<name>A0ABV2GPR6_9HYPH</name>
<feature type="region of interest" description="Disordered" evidence="1">
    <location>
        <begin position="165"/>
        <end position="331"/>
    </location>
</feature>
<feature type="compositionally biased region" description="Low complexity" evidence="1">
    <location>
        <begin position="266"/>
        <end position="278"/>
    </location>
</feature>
<dbReference type="EMBL" id="JBEPMC010000005">
    <property type="protein sequence ID" value="MET3580279.1"/>
    <property type="molecule type" value="Genomic_DNA"/>
</dbReference>
<reference evidence="2 3" key="1">
    <citation type="submission" date="2024-06" db="EMBL/GenBank/DDBJ databases">
        <title>Genomic Encyclopedia of Type Strains, Phase IV (KMG-IV): sequencing the most valuable type-strain genomes for metagenomic binning, comparative biology and taxonomic classification.</title>
        <authorList>
            <person name="Goeker M."/>
        </authorList>
    </citation>
    <scope>NUCLEOTIDE SEQUENCE [LARGE SCALE GENOMIC DNA]</scope>
    <source>
        <strain evidence="2 3">DSM 100022</strain>
    </source>
</reference>
<evidence type="ECO:0008006" key="4">
    <source>
        <dbReference type="Google" id="ProtNLM"/>
    </source>
</evidence>
<feature type="compositionally biased region" description="Low complexity" evidence="1">
    <location>
        <begin position="303"/>
        <end position="313"/>
    </location>
</feature>
<dbReference type="RefSeq" id="WP_354492027.1">
    <property type="nucleotide sequence ID" value="NZ_JBEPMC010000005.1"/>
</dbReference>
<evidence type="ECO:0000313" key="2">
    <source>
        <dbReference type="EMBL" id="MET3580279.1"/>
    </source>
</evidence>
<gene>
    <name evidence="2" type="ORF">ABID19_003317</name>
</gene>
<feature type="compositionally biased region" description="Low complexity" evidence="1">
    <location>
        <begin position="235"/>
        <end position="247"/>
    </location>
</feature>
<dbReference type="Proteomes" id="UP001549204">
    <property type="component" value="Unassembled WGS sequence"/>
</dbReference>
<dbReference type="InterPro" id="IPR009282">
    <property type="entry name" value="DUF937"/>
</dbReference>